<dbReference type="EMBL" id="CVOQ01000019">
    <property type="protein sequence ID" value="CRI11223.1"/>
    <property type="molecule type" value="Genomic_DNA"/>
</dbReference>
<dbReference type="AlphaFoldDB" id="A0A0U1MLB1"/>
<protein>
    <submittedName>
        <fullName evidence="2">Uncharacterized protein</fullName>
    </submittedName>
</protein>
<feature type="transmembrane region" description="Helical" evidence="1">
    <location>
        <begin position="61"/>
        <end position="84"/>
    </location>
</feature>
<evidence type="ECO:0000313" key="3">
    <source>
        <dbReference type="Proteomes" id="UP000039437"/>
    </source>
</evidence>
<name>A0A0U1MLB1_STAAU</name>
<reference evidence="2 3" key="1">
    <citation type="submission" date="2015-04" db="EMBL/GenBank/DDBJ databases">
        <authorList>
            <person name="Syromyatnikov M.Y."/>
            <person name="Popov V.N."/>
        </authorList>
    </citation>
    <scope>NUCLEOTIDE SEQUENCE [LARGE SCALE GENOMIC DNA]</scope>
    <source>
        <strain evidence="2 3">AH1</strain>
    </source>
</reference>
<evidence type="ECO:0000256" key="1">
    <source>
        <dbReference type="SAM" id="Phobius"/>
    </source>
</evidence>
<gene>
    <name evidence="2" type="ORF">BN1321_260111</name>
</gene>
<keyword evidence="1" id="KW-1133">Transmembrane helix</keyword>
<proteinExistence type="predicted"/>
<organism evidence="2 3">
    <name type="scientific">Staphylococcus aureus</name>
    <dbReference type="NCBI Taxonomy" id="1280"/>
    <lineage>
        <taxon>Bacteria</taxon>
        <taxon>Bacillati</taxon>
        <taxon>Bacillota</taxon>
        <taxon>Bacilli</taxon>
        <taxon>Bacillales</taxon>
        <taxon>Staphylococcaceae</taxon>
        <taxon>Staphylococcus</taxon>
    </lineage>
</organism>
<dbReference type="Proteomes" id="UP000039437">
    <property type="component" value="Unassembled WGS sequence"/>
</dbReference>
<accession>A0A0U1MLB1</accession>
<keyword evidence="1" id="KW-0812">Transmembrane</keyword>
<keyword evidence="1" id="KW-0472">Membrane</keyword>
<sequence length="104" mass="11989">MDSYSDTPFNLSSICLSNLLTVVSMSTPHDIITIHINIICKKLKSFEALRLLIIFKFQFKLTVIYVAFVILIITLTSFTLFITLNNVKYYSRHGYLLSKFNTTN</sequence>
<evidence type="ECO:0000313" key="2">
    <source>
        <dbReference type="EMBL" id="CRI11223.1"/>
    </source>
</evidence>